<dbReference type="EMBL" id="MCRI01000027">
    <property type="protein sequence ID" value="ODN66110.1"/>
    <property type="molecule type" value="Genomic_DNA"/>
</dbReference>
<keyword evidence="2" id="KW-1133">Transmembrane helix</keyword>
<evidence type="ECO:0000256" key="2">
    <source>
        <dbReference type="SAM" id="Phobius"/>
    </source>
</evidence>
<keyword evidence="1 2" id="KW-0472">Membrane</keyword>
<dbReference type="PATRIC" id="fig|291169.3.peg.2141"/>
<dbReference type="InterPro" id="IPR007401">
    <property type="entry name" value="DUF454"/>
</dbReference>
<name>A0A1E3GQ07_9GAMM</name>
<accession>A0A1E3GQ07</accession>
<keyword evidence="1" id="KW-1003">Cell membrane</keyword>
<comment type="subcellular location">
    <subcellularLocation>
        <location evidence="1">Cell inner membrane</location>
        <topology evidence="1">Multi-pass membrane protein</topology>
    </subcellularLocation>
</comment>
<dbReference type="GO" id="GO:0005886">
    <property type="term" value="C:plasma membrane"/>
    <property type="evidence" value="ECO:0007669"/>
    <property type="project" value="UniProtKB-SubCell"/>
</dbReference>
<dbReference type="RefSeq" id="WP_069296542.1">
    <property type="nucleotide sequence ID" value="NZ_MCRI01000027.1"/>
</dbReference>
<evidence type="ECO:0000256" key="1">
    <source>
        <dbReference type="PIRNR" id="PIRNR016789"/>
    </source>
</evidence>
<organism evidence="3 4">
    <name type="scientific">Methylophaga muralis</name>
    <dbReference type="NCBI Taxonomy" id="291169"/>
    <lineage>
        <taxon>Bacteria</taxon>
        <taxon>Pseudomonadati</taxon>
        <taxon>Pseudomonadota</taxon>
        <taxon>Gammaproteobacteria</taxon>
        <taxon>Thiotrichales</taxon>
        <taxon>Piscirickettsiaceae</taxon>
        <taxon>Methylophaga</taxon>
    </lineage>
</organism>
<keyword evidence="2" id="KW-0812">Transmembrane</keyword>
<dbReference type="AlphaFoldDB" id="A0A1E3GQ07"/>
<dbReference type="Pfam" id="PF04304">
    <property type="entry name" value="DUF454"/>
    <property type="match status" value="1"/>
</dbReference>
<evidence type="ECO:0000313" key="3">
    <source>
        <dbReference type="EMBL" id="ODN66110.1"/>
    </source>
</evidence>
<keyword evidence="4" id="KW-1185">Reference proteome</keyword>
<dbReference type="PIRSF" id="PIRSF016789">
    <property type="entry name" value="DUF454"/>
    <property type="match status" value="1"/>
</dbReference>
<protein>
    <recommendedName>
        <fullName evidence="1">Inner membrane protein</fullName>
    </recommendedName>
</protein>
<keyword evidence="1" id="KW-0997">Cell inner membrane</keyword>
<proteinExistence type="predicted"/>
<evidence type="ECO:0000313" key="4">
    <source>
        <dbReference type="Proteomes" id="UP000094379"/>
    </source>
</evidence>
<comment type="caution">
    <text evidence="3">The sequence shown here is derived from an EMBL/GenBank/DDBJ whole genome shotgun (WGS) entry which is preliminary data.</text>
</comment>
<dbReference type="STRING" id="291169.A9E74_02129"/>
<dbReference type="PANTHER" id="PTHR35813">
    <property type="entry name" value="INNER MEMBRANE PROTEIN YBAN"/>
    <property type="match status" value="1"/>
</dbReference>
<gene>
    <name evidence="3" type="primary">ybaN_2</name>
    <name evidence="3" type="ORF">A9E74_02129</name>
</gene>
<reference evidence="3 4" key="1">
    <citation type="submission" date="2016-07" db="EMBL/GenBank/DDBJ databases">
        <title>Draft Genome Sequence of Methylophaga muralis Bur 1.</title>
        <authorList>
            <person name="Vasilenko O.V."/>
            <person name="Doronina N.V."/>
            <person name="Shmareva M.N."/>
            <person name="Tarlachkov S.V."/>
            <person name="Mustakhimov I."/>
            <person name="Trotsenko Y.A."/>
        </authorList>
    </citation>
    <scope>NUCLEOTIDE SEQUENCE [LARGE SCALE GENOMIC DNA]</scope>
    <source>
        <strain evidence="3 4">Bur 1</strain>
    </source>
</reference>
<dbReference type="Proteomes" id="UP000094379">
    <property type="component" value="Unassembled WGS sequence"/>
</dbReference>
<sequence length="128" mass="14526">MLKIALWRLLALFFVALAFIGVILPGIPTTEFVLLAVWASANGWPKLHDWLLAHPRFGPLIKQRQTHRAIPRRAKWIAGLSMLLSTMLLISSNAPVWVKCSVPVMMALVMIWLARRPEMPMLSCENEK</sequence>
<feature type="transmembrane region" description="Helical" evidence="2">
    <location>
        <begin position="74"/>
        <end position="90"/>
    </location>
</feature>
<dbReference type="PANTHER" id="PTHR35813:SF1">
    <property type="entry name" value="INNER MEMBRANE PROTEIN YBAN"/>
    <property type="match status" value="1"/>
</dbReference>